<dbReference type="EMBL" id="AFCV01000199">
    <property type="protein sequence ID" value="EHC95481.1"/>
    <property type="molecule type" value="Genomic_DNA"/>
</dbReference>
<organism evidence="1 2">
    <name type="scientific">Salmonella enterica subsp. enterica serovar Uganda str. R8-3404</name>
    <dbReference type="NCBI Taxonomy" id="913083"/>
    <lineage>
        <taxon>Bacteria</taxon>
        <taxon>Pseudomonadati</taxon>
        <taxon>Pseudomonadota</taxon>
        <taxon>Gammaproteobacteria</taxon>
        <taxon>Enterobacterales</taxon>
        <taxon>Enterobacteriaceae</taxon>
        <taxon>Salmonella</taxon>
    </lineage>
</organism>
<protein>
    <submittedName>
        <fullName evidence="1">Uncharacterized protein</fullName>
    </submittedName>
</protein>
<reference evidence="1 2" key="1">
    <citation type="journal article" date="2011" name="BMC Genomics">
        <title>Genome sequencing reveals diversification of virulence factor content and possible host adaptation in distinct subpopulations of Salmonella enterica.</title>
        <authorList>
            <person name="den Bakker H.C."/>
            <person name="Moreno Switt A.I."/>
            <person name="Govoni G."/>
            <person name="Cummings C.A."/>
            <person name="Ranieri M.L."/>
            <person name="Degoricija L."/>
            <person name="Hoelzer K."/>
            <person name="Rodriguez-Rivera L.D."/>
            <person name="Brown S."/>
            <person name="Bolchacova E."/>
            <person name="Furtado M.R."/>
            <person name="Wiedmann M."/>
        </authorList>
    </citation>
    <scope>NUCLEOTIDE SEQUENCE [LARGE SCALE GENOMIC DNA]</scope>
    <source>
        <strain evidence="1 2">R8-3404</strain>
    </source>
</reference>
<sequence>MQYRYAPLQRLSAFLRSRLCLSWPAASSYFRHIYVNSGPKYEHKQ</sequence>
<gene>
    <name evidence="1" type="ORF">LTSEUGA_0811</name>
</gene>
<evidence type="ECO:0000313" key="2">
    <source>
        <dbReference type="Proteomes" id="UP000003915"/>
    </source>
</evidence>
<accession>A0A6C8H7A9</accession>
<evidence type="ECO:0000313" key="1">
    <source>
        <dbReference type="EMBL" id="EHC95481.1"/>
    </source>
</evidence>
<proteinExistence type="predicted"/>
<dbReference type="Proteomes" id="UP000003915">
    <property type="component" value="Unassembled WGS sequence"/>
</dbReference>
<name>A0A6C8H7A9_SALET</name>
<dbReference type="AlphaFoldDB" id="A0A6C8H7A9"/>
<comment type="caution">
    <text evidence="1">The sequence shown here is derived from an EMBL/GenBank/DDBJ whole genome shotgun (WGS) entry which is preliminary data.</text>
</comment>